<keyword evidence="5" id="KW-1185">Reference proteome</keyword>
<proteinExistence type="predicted"/>
<dbReference type="SUPFAM" id="SSF55729">
    <property type="entry name" value="Acyl-CoA N-acyltransferases (Nat)"/>
    <property type="match status" value="1"/>
</dbReference>
<evidence type="ECO:0000256" key="2">
    <source>
        <dbReference type="ARBA" id="ARBA00023315"/>
    </source>
</evidence>
<evidence type="ECO:0000313" key="4">
    <source>
        <dbReference type="EMBL" id="TNJ68112.1"/>
    </source>
</evidence>
<organism evidence="4 5">
    <name type="scientific">Paenibacillus hemerocallicola</name>
    <dbReference type="NCBI Taxonomy" id="1172614"/>
    <lineage>
        <taxon>Bacteria</taxon>
        <taxon>Bacillati</taxon>
        <taxon>Bacillota</taxon>
        <taxon>Bacilli</taxon>
        <taxon>Bacillales</taxon>
        <taxon>Paenibacillaceae</taxon>
        <taxon>Paenibacillus</taxon>
    </lineage>
</organism>
<gene>
    <name evidence="4" type="ORF">FE784_00145</name>
</gene>
<dbReference type="CDD" id="cd04301">
    <property type="entry name" value="NAT_SF"/>
    <property type="match status" value="1"/>
</dbReference>
<evidence type="ECO:0000313" key="5">
    <source>
        <dbReference type="Proteomes" id="UP000307943"/>
    </source>
</evidence>
<accession>A0A5C4TH90</accession>
<evidence type="ECO:0000259" key="3">
    <source>
        <dbReference type="PROSITE" id="PS51186"/>
    </source>
</evidence>
<feature type="domain" description="N-acetyltransferase" evidence="3">
    <location>
        <begin position="1"/>
        <end position="163"/>
    </location>
</feature>
<protein>
    <submittedName>
        <fullName evidence="4">GNAT family N-acetyltransferase</fullName>
    </submittedName>
</protein>
<dbReference type="InterPro" id="IPR000182">
    <property type="entry name" value="GNAT_dom"/>
</dbReference>
<keyword evidence="2" id="KW-0012">Acyltransferase</keyword>
<keyword evidence="1 4" id="KW-0808">Transferase</keyword>
<reference evidence="4 5" key="1">
    <citation type="submission" date="2019-05" db="EMBL/GenBank/DDBJ databases">
        <title>We sequenced the genome of Paenibacillus hemerocallicola KCTC 33185 for further insight into its adaptation and study the phylogeny of Paenibacillus.</title>
        <authorList>
            <person name="Narsing Rao M.P."/>
        </authorList>
    </citation>
    <scope>NUCLEOTIDE SEQUENCE [LARGE SCALE GENOMIC DNA]</scope>
    <source>
        <strain evidence="4 5">KCTC 33185</strain>
    </source>
</reference>
<dbReference type="PANTHER" id="PTHR43420:SF47">
    <property type="entry name" value="N-ACETYLTRANSFERASE DOMAIN-CONTAINING PROTEIN"/>
    <property type="match status" value="1"/>
</dbReference>
<dbReference type="RefSeq" id="WP_139600089.1">
    <property type="nucleotide sequence ID" value="NZ_VDCQ01000001.1"/>
</dbReference>
<dbReference type="PANTHER" id="PTHR43420">
    <property type="entry name" value="ACETYLTRANSFERASE"/>
    <property type="match status" value="1"/>
</dbReference>
<dbReference type="Pfam" id="PF00583">
    <property type="entry name" value="Acetyltransf_1"/>
    <property type="match status" value="1"/>
</dbReference>
<dbReference type="Gene3D" id="3.40.630.30">
    <property type="match status" value="1"/>
</dbReference>
<dbReference type="EMBL" id="VDCQ01000001">
    <property type="protein sequence ID" value="TNJ68112.1"/>
    <property type="molecule type" value="Genomic_DNA"/>
</dbReference>
<evidence type="ECO:0000256" key="1">
    <source>
        <dbReference type="ARBA" id="ARBA00022679"/>
    </source>
</evidence>
<dbReference type="Proteomes" id="UP000307943">
    <property type="component" value="Unassembled WGS sequence"/>
</dbReference>
<dbReference type="GO" id="GO:0016747">
    <property type="term" value="F:acyltransferase activity, transferring groups other than amino-acyl groups"/>
    <property type="evidence" value="ECO:0007669"/>
    <property type="project" value="InterPro"/>
</dbReference>
<sequence>MNVQQVQMRDYSSVLAVFSGVKAALSKEKNDQWKWIYPNRFIHKSDIQSGTMYGIKEGNEYVAVVTLDDKQSKSYQSLVWRDSRGKPGCMHRLAVHPSRQGQGLGKLLLNYAENFAQNKGHTSIRIDVYRINEAAIALYKKNGYVEVGEVRYPFRKYSYITMEKLFFIT</sequence>
<name>A0A5C4TH90_9BACL</name>
<dbReference type="InterPro" id="IPR050680">
    <property type="entry name" value="YpeA/RimI_acetyltransf"/>
</dbReference>
<dbReference type="PROSITE" id="PS51186">
    <property type="entry name" value="GNAT"/>
    <property type="match status" value="1"/>
</dbReference>
<comment type="caution">
    <text evidence="4">The sequence shown here is derived from an EMBL/GenBank/DDBJ whole genome shotgun (WGS) entry which is preliminary data.</text>
</comment>
<dbReference type="AlphaFoldDB" id="A0A5C4TH90"/>
<dbReference type="OrthoDB" id="9796381at2"/>
<dbReference type="InterPro" id="IPR016181">
    <property type="entry name" value="Acyl_CoA_acyltransferase"/>
</dbReference>